<feature type="compositionally biased region" description="Basic and acidic residues" evidence="9">
    <location>
        <begin position="264"/>
        <end position="277"/>
    </location>
</feature>
<dbReference type="InterPro" id="IPR019787">
    <property type="entry name" value="Znf_PHD-finger"/>
</dbReference>
<evidence type="ECO:0000313" key="15">
    <source>
        <dbReference type="Proteomes" id="UP000001568"/>
    </source>
</evidence>
<evidence type="ECO:0000256" key="2">
    <source>
        <dbReference type="ARBA" id="ARBA00022679"/>
    </source>
</evidence>
<dbReference type="GO" id="GO:0008270">
    <property type="term" value="F:zinc ion binding"/>
    <property type="evidence" value="ECO:0007669"/>
    <property type="project" value="UniProtKB-KW"/>
</dbReference>
<dbReference type="eggNOG" id="KOG1080">
    <property type="taxonomic scope" value="Eukaryota"/>
</dbReference>
<dbReference type="InterPro" id="IPR003616">
    <property type="entry name" value="Post-SET_dom"/>
</dbReference>
<feature type="domain" description="PHD-type" evidence="10">
    <location>
        <begin position="49"/>
        <end position="100"/>
    </location>
</feature>
<evidence type="ECO:0000259" key="10">
    <source>
        <dbReference type="PROSITE" id="PS50016"/>
    </source>
</evidence>
<dbReference type="InterPro" id="IPR013083">
    <property type="entry name" value="Znf_RING/FYVE/PHD"/>
</dbReference>
<evidence type="ECO:0000256" key="4">
    <source>
        <dbReference type="ARBA" id="ARBA00022723"/>
    </source>
</evidence>
<name>A4S1Y2_OSTLU</name>
<dbReference type="GO" id="GO:0008168">
    <property type="term" value="F:methyltransferase activity"/>
    <property type="evidence" value="ECO:0007669"/>
    <property type="project" value="UniProtKB-KW"/>
</dbReference>
<dbReference type="GO" id="GO:0006357">
    <property type="term" value="P:regulation of transcription by RNA polymerase II"/>
    <property type="evidence" value="ECO:0007669"/>
    <property type="project" value="TreeGrafter"/>
</dbReference>
<proteinExistence type="predicted"/>
<dbReference type="PROSITE" id="PS50868">
    <property type="entry name" value="POST_SET"/>
    <property type="match status" value="1"/>
</dbReference>
<keyword evidence="4" id="KW-0479">Metal-binding</keyword>
<evidence type="ECO:0000259" key="13">
    <source>
        <dbReference type="PROSITE" id="PS51805"/>
    </source>
</evidence>
<evidence type="ECO:0008006" key="16">
    <source>
        <dbReference type="Google" id="ProtNLM"/>
    </source>
</evidence>
<dbReference type="InterPro" id="IPR034732">
    <property type="entry name" value="EPHD"/>
</dbReference>
<dbReference type="SMART" id="SM00317">
    <property type="entry name" value="SET"/>
    <property type="match status" value="1"/>
</dbReference>
<dbReference type="GO" id="GO:0006325">
    <property type="term" value="P:chromatin organization"/>
    <property type="evidence" value="ECO:0007669"/>
    <property type="project" value="UniProtKB-KW"/>
</dbReference>
<dbReference type="InterPro" id="IPR001965">
    <property type="entry name" value="Znf_PHD"/>
</dbReference>
<feature type="domain" description="PHD-type" evidence="13">
    <location>
        <begin position="104"/>
        <end position="211"/>
    </location>
</feature>
<protein>
    <recommendedName>
        <fullName evidence="16">Histone-lysine N-methyltransferase</fullName>
    </recommendedName>
</protein>
<dbReference type="GeneID" id="5003491"/>
<keyword evidence="3" id="KW-0949">S-adenosyl-L-methionine</keyword>
<evidence type="ECO:0000256" key="5">
    <source>
        <dbReference type="ARBA" id="ARBA00022771"/>
    </source>
</evidence>
<dbReference type="KEGG" id="olu:OSTLU_16584"/>
<dbReference type="GO" id="GO:0032259">
    <property type="term" value="P:methylation"/>
    <property type="evidence" value="ECO:0007669"/>
    <property type="project" value="UniProtKB-KW"/>
</dbReference>
<dbReference type="HOGENOM" id="CLU_536828_0_0_1"/>
<dbReference type="PROSITE" id="PS50280">
    <property type="entry name" value="SET"/>
    <property type="match status" value="1"/>
</dbReference>
<dbReference type="InterPro" id="IPR011011">
    <property type="entry name" value="Znf_FYVE_PHD"/>
</dbReference>
<feature type="domain" description="SET" evidence="11">
    <location>
        <begin position="346"/>
        <end position="467"/>
    </location>
</feature>
<keyword evidence="1" id="KW-0489">Methyltransferase</keyword>
<keyword evidence="5 8" id="KW-0863">Zinc-finger</keyword>
<accession>A4S1Y2</accession>
<evidence type="ECO:0000259" key="12">
    <source>
        <dbReference type="PROSITE" id="PS50868"/>
    </source>
</evidence>
<organism evidence="14 15">
    <name type="scientific">Ostreococcus lucimarinus (strain CCE9901)</name>
    <dbReference type="NCBI Taxonomy" id="436017"/>
    <lineage>
        <taxon>Eukaryota</taxon>
        <taxon>Viridiplantae</taxon>
        <taxon>Chlorophyta</taxon>
        <taxon>Mamiellophyceae</taxon>
        <taxon>Mamiellales</taxon>
        <taxon>Bathycoccaceae</taxon>
        <taxon>Ostreococcus</taxon>
    </lineage>
</organism>
<dbReference type="Pfam" id="PF13832">
    <property type="entry name" value="zf-HC5HC2H_2"/>
    <property type="match status" value="1"/>
</dbReference>
<dbReference type="InterPro" id="IPR001214">
    <property type="entry name" value="SET_dom"/>
</dbReference>
<sequence length="495" mass="54768">MDKVVGYVRPTVRNRYRMSEAEVVERRRREAIENAGADETPSIFRTPSVEKCDVCDSVREFDQDVLVQCDECMILVHMGCYGVTTAPTGGRWLCRACELGLRTPPRCALCPNVGGAMKPTLCGRWCHVVCALWAECTFAHPDGVAEPIEGVNMVPAESLKATCAVCEQSYGACAQCMGTKKCQKAFHVYCARDAECGYIAHSRTVAQLKQAGIRKFIVGYEQPLRNTDTLLFPSCPACANWRGRKRKRRASTPKKRTQTPKTRPTVDSREVEDKDEDAKPLQCAKFDPLGAYARALTVSPKDSIPYLVTGARTSRLESFSLRAVALADPPRNLNERFERMKATISDRLTLGKSYIHGYGLFAKRAHARGEMIIDYVGEIVRPVVADIRERDVYDTCFGNGTYIFALGGDDQPVRLDATCAGNLANLANHSCAPNAHSRQVYAANDNHICLFASRNIQPGEEILYEYRLGADQTLRCNCGAANCRGVVNFTAEHPA</sequence>
<dbReference type="SUPFAM" id="SSF57903">
    <property type="entry name" value="FYVE/PHD zinc finger"/>
    <property type="match status" value="1"/>
</dbReference>
<dbReference type="Gramene" id="ABO97521">
    <property type="protein sequence ID" value="ABO97521"/>
    <property type="gene ID" value="OSTLU_16584"/>
</dbReference>
<feature type="domain" description="Post-SET" evidence="12">
    <location>
        <begin position="472"/>
        <end position="488"/>
    </location>
</feature>
<evidence type="ECO:0000259" key="11">
    <source>
        <dbReference type="PROSITE" id="PS50280"/>
    </source>
</evidence>
<evidence type="ECO:0000313" key="14">
    <source>
        <dbReference type="EMBL" id="ABO97521.1"/>
    </source>
</evidence>
<dbReference type="PROSITE" id="PS01359">
    <property type="entry name" value="ZF_PHD_1"/>
    <property type="match status" value="1"/>
</dbReference>
<keyword evidence="2" id="KW-0808">Transferase</keyword>
<evidence type="ECO:0000256" key="8">
    <source>
        <dbReference type="PROSITE-ProRule" id="PRU00146"/>
    </source>
</evidence>
<dbReference type="OMA" id="PCGDKHA"/>
<dbReference type="InterPro" id="IPR050701">
    <property type="entry name" value="Histone_Mod_Regulator"/>
</dbReference>
<dbReference type="Proteomes" id="UP000001568">
    <property type="component" value="Chromosome 8"/>
</dbReference>
<dbReference type="AlphaFoldDB" id="A4S1Y2"/>
<reference evidence="14 15" key="1">
    <citation type="journal article" date="2007" name="Proc. Natl. Acad. Sci. U.S.A.">
        <title>The tiny eukaryote Ostreococcus provides genomic insights into the paradox of plankton speciation.</title>
        <authorList>
            <person name="Palenik B."/>
            <person name="Grimwood J."/>
            <person name="Aerts A."/>
            <person name="Rouze P."/>
            <person name="Salamov A."/>
            <person name="Putnam N."/>
            <person name="Dupont C."/>
            <person name="Jorgensen R."/>
            <person name="Derelle E."/>
            <person name="Rombauts S."/>
            <person name="Zhou K."/>
            <person name="Otillar R."/>
            <person name="Merchant S.S."/>
            <person name="Podell S."/>
            <person name="Gaasterland T."/>
            <person name="Napoli C."/>
            <person name="Gendler K."/>
            <person name="Manuell A."/>
            <person name="Tai V."/>
            <person name="Vallon O."/>
            <person name="Piganeau G."/>
            <person name="Jancek S."/>
            <person name="Heijde M."/>
            <person name="Jabbari K."/>
            <person name="Bowler C."/>
            <person name="Lohr M."/>
            <person name="Robbens S."/>
            <person name="Werner G."/>
            <person name="Dubchak I."/>
            <person name="Pazour G.J."/>
            <person name="Ren Q."/>
            <person name="Paulsen I."/>
            <person name="Delwiche C."/>
            <person name="Schmutz J."/>
            <person name="Rokhsar D."/>
            <person name="Van de Peer Y."/>
            <person name="Moreau H."/>
            <person name="Grigoriev I.V."/>
        </authorList>
    </citation>
    <scope>NUCLEOTIDE SEQUENCE [LARGE SCALE GENOMIC DNA]</scope>
    <source>
        <strain evidence="14 15">CCE9901</strain>
    </source>
</reference>
<dbReference type="RefSeq" id="XP_001419228.1">
    <property type="nucleotide sequence ID" value="XM_001419191.1"/>
</dbReference>
<dbReference type="PANTHER" id="PTHR13793">
    <property type="entry name" value="PHD FINGER PROTEINS"/>
    <property type="match status" value="1"/>
</dbReference>
<evidence type="ECO:0000256" key="1">
    <source>
        <dbReference type="ARBA" id="ARBA00022603"/>
    </source>
</evidence>
<dbReference type="OrthoDB" id="496514at2759"/>
<dbReference type="Pfam" id="PF13831">
    <property type="entry name" value="PHD_2"/>
    <property type="match status" value="1"/>
</dbReference>
<dbReference type="PROSITE" id="PS51805">
    <property type="entry name" value="EPHD"/>
    <property type="match status" value="1"/>
</dbReference>
<dbReference type="PROSITE" id="PS50016">
    <property type="entry name" value="ZF_PHD_2"/>
    <property type="match status" value="1"/>
</dbReference>
<dbReference type="InterPro" id="IPR046341">
    <property type="entry name" value="SET_dom_sf"/>
</dbReference>
<dbReference type="SMART" id="SM00249">
    <property type="entry name" value="PHD"/>
    <property type="match status" value="2"/>
</dbReference>
<dbReference type="Gene3D" id="3.30.40.10">
    <property type="entry name" value="Zinc/RING finger domain, C3HC4 (zinc finger)"/>
    <property type="match status" value="2"/>
</dbReference>
<feature type="compositionally biased region" description="Basic residues" evidence="9">
    <location>
        <begin position="243"/>
        <end position="258"/>
    </location>
</feature>
<dbReference type="CDD" id="cd10518">
    <property type="entry name" value="SET_SETD1-like"/>
    <property type="match status" value="1"/>
</dbReference>
<evidence type="ECO:0000256" key="3">
    <source>
        <dbReference type="ARBA" id="ARBA00022691"/>
    </source>
</evidence>
<dbReference type="EMBL" id="CP000588">
    <property type="protein sequence ID" value="ABO97521.1"/>
    <property type="molecule type" value="Genomic_DNA"/>
</dbReference>
<dbReference type="SUPFAM" id="SSF82199">
    <property type="entry name" value="SET domain"/>
    <property type="match status" value="1"/>
</dbReference>
<dbReference type="Pfam" id="PF00856">
    <property type="entry name" value="SET"/>
    <property type="match status" value="1"/>
</dbReference>
<evidence type="ECO:0000256" key="6">
    <source>
        <dbReference type="ARBA" id="ARBA00022833"/>
    </source>
</evidence>
<keyword evidence="6" id="KW-0862">Zinc</keyword>
<dbReference type="Gene3D" id="2.170.270.10">
    <property type="entry name" value="SET domain"/>
    <property type="match status" value="1"/>
</dbReference>
<keyword evidence="7" id="KW-0156">Chromatin regulator</keyword>
<dbReference type="PANTHER" id="PTHR13793:SF140">
    <property type="entry name" value="HISTONE-LYSINE N-METHYLTRANSFERASE ATX2"/>
    <property type="match status" value="1"/>
</dbReference>
<feature type="region of interest" description="Disordered" evidence="9">
    <location>
        <begin position="243"/>
        <end position="277"/>
    </location>
</feature>
<dbReference type="STRING" id="436017.A4S1Y2"/>
<evidence type="ECO:0000256" key="9">
    <source>
        <dbReference type="SAM" id="MobiDB-lite"/>
    </source>
</evidence>
<keyword evidence="15" id="KW-1185">Reference proteome</keyword>
<evidence type="ECO:0000256" key="7">
    <source>
        <dbReference type="ARBA" id="ARBA00022853"/>
    </source>
</evidence>
<gene>
    <name evidence="14" type="primary">SDG3504</name>
    <name evidence="14" type="ORF">OSTLU_16584</name>
</gene>
<dbReference type="InterPro" id="IPR019786">
    <property type="entry name" value="Zinc_finger_PHD-type_CS"/>
</dbReference>